<evidence type="ECO:0000313" key="1">
    <source>
        <dbReference type="Ensembl" id="ENSGACP00000002279.1"/>
    </source>
</evidence>
<proteinExistence type="predicted"/>
<sequence length="72" mass="7939">IELYRSEGLFVLGVCGVLERCLPVQCLVITDISLGEGGLFPGLLRLWIGSGIRLLNLMSLVKRRLRLSKVKG</sequence>
<reference evidence="1" key="1">
    <citation type="submission" date="2006-01" db="EMBL/GenBank/DDBJ databases">
        <authorList>
            <person name="Lindblad-Toh K."/>
            <person name="Mauceli E."/>
            <person name="Grabherr M."/>
            <person name="Chang J.L."/>
            <person name="Lander E.S."/>
        </authorList>
    </citation>
    <scope>NUCLEOTIDE SEQUENCE [LARGE SCALE GENOMIC DNA]</scope>
</reference>
<reference evidence="1" key="2">
    <citation type="submission" date="2024-04" db="UniProtKB">
        <authorList>
            <consortium name="Ensembl"/>
        </authorList>
    </citation>
    <scope>IDENTIFICATION</scope>
</reference>
<dbReference type="InParanoid" id="G3NAD4"/>
<dbReference type="Ensembl" id="ENSGACT00000002285.1">
    <property type="protein sequence ID" value="ENSGACP00000002279.1"/>
    <property type="gene ID" value="ENSGACG00000001752.1"/>
</dbReference>
<accession>G3NAD4</accession>
<name>G3NAD4_GASAC</name>
<dbReference type="Bgee" id="ENSGACG00000001752">
    <property type="expression patterns" value="Expressed in heart and 13 other cell types or tissues"/>
</dbReference>
<dbReference type="AlphaFoldDB" id="G3NAD4"/>
<organism evidence="1">
    <name type="scientific">Gasterosteus aculeatus</name>
    <name type="common">Three-spined stickleback</name>
    <dbReference type="NCBI Taxonomy" id="69293"/>
    <lineage>
        <taxon>Eukaryota</taxon>
        <taxon>Metazoa</taxon>
        <taxon>Chordata</taxon>
        <taxon>Craniata</taxon>
        <taxon>Vertebrata</taxon>
        <taxon>Euteleostomi</taxon>
        <taxon>Actinopterygii</taxon>
        <taxon>Neopterygii</taxon>
        <taxon>Teleostei</taxon>
        <taxon>Neoteleostei</taxon>
        <taxon>Acanthomorphata</taxon>
        <taxon>Eupercaria</taxon>
        <taxon>Perciformes</taxon>
        <taxon>Cottioidei</taxon>
        <taxon>Gasterosteales</taxon>
        <taxon>Gasterosteidae</taxon>
        <taxon>Gasterosteus</taxon>
    </lineage>
</organism>
<protein>
    <submittedName>
        <fullName evidence="1">Uncharacterized protein</fullName>
    </submittedName>
</protein>